<evidence type="ECO:0000256" key="2">
    <source>
        <dbReference type="ARBA" id="ARBA00022490"/>
    </source>
</evidence>
<dbReference type="GO" id="GO:0005737">
    <property type="term" value="C:cytoplasm"/>
    <property type="evidence" value="ECO:0007669"/>
    <property type="project" value="UniProtKB-SubCell"/>
</dbReference>
<dbReference type="EMBL" id="RLIH01000005">
    <property type="protein sequence ID" value="RVU54888.1"/>
    <property type="molecule type" value="Genomic_DNA"/>
</dbReference>
<dbReference type="OrthoDB" id="9778711at2"/>
<dbReference type="SUPFAM" id="SSF51569">
    <property type="entry name" value="Aldolase"/>
    <property type="match status" value="1"/>
</dbReference>
<dbReference type="Pfam" id="PF01791">
    <property type="entry name" value="DeoC"/>
    <property type="match status" value="1"/>
</dbReference>
<dbReference type="EC" id="4.1.2.4" evidence="7"/>
<proteinExistence type="inferred from homology"/>
<gene>
    <name evidence="7 8" type="primary">deoC</name>
    <name evidence="8" type="ORF">EF514_04700</name>
</gene>
<dbReference type="GO" id="GO:0004139">
    <property type="term" value="F:deoxyribose-phosphate aldolase activity"/>
    <property type="evidence" value="ECO:0007669"/>
    <property type="project" value="UniProtKB-UniRule"/>
</dbReference>
<comment type="catalytic activity">
    <reaction evidence="5 7">
        <text>2-deoxy-D-ribose 5-phosphate = D-glyceraldehyde 3-phosphate + acetaldehyde</text>
        <dbReference type="Rhea" id="RHEA:12821"/>
        <dbReference type="ChEBI" id="CHEBI:15343"/>
        <dbReference type="ChEBI" id="CHEBI:59776"/>
        <dbReference type="ChEBI" id="CHEBI:62877"/>
        <dbReference type="EC" id="4.1.2.4"/>
    </reaction>
</comment>
<comment type="caution">
    <text evidence="8">The sequence shown here is derived from an EMBL/GenBank/DDBJ whole genome shotgun (WGS) entry which is preliminary data.</text>
</comment>
<feature type="active site" description="Proton donor/acceptor" evidence="7">
    <location>
        <position position="180"/>
    </location>
</feature>
<comment type="subcellular location">
    <subcellularLocation>
        <location evidence="7">Cytoplasm</location>
    </subcellularLocation>
</comment>
<dbReference type="InterPro" id="IPR011343">
    <property type="entry name" value="DeoC"/>
</dbReference>
<keyword evidence="2 7" id="KW-0963">Cytoplasm</keyword>
<evidence type="ECO:0000256" key="3">
    <source>
        <dbReference type="ARBA" id="ARBA00023239"/>
    </source>
</evidence>
<dbReference type="PANTHER" id="PTHR10889">
    <property type="entry name" value="DEOXYRIBOSE-PHOSPHATE ALDOLASE"/>
    <property type="match status" value="1"/>
</dbReference>
<dbReference type="SMART" id="SM01133">
    <property type="entry name" value="DeoC"/>
    <property type="match status" value="1"/>
</dbReference>
<dbReference type="FunFam" id="3.20.20.70:FF:000044">
    <property type="entry name" value="Deoxyribose-phosphate aldolase"/>
    <property type="match status" value="1"/>
</dbReference>
<dbReference type="UniPathway" id="UPA00002">
    <property type="reaction ID" value="UER00468"/>
</dbReference>
<protein>
    <recommendedName>
        <fullName evidence="7">Deoxyribose-phosphate aldolase</fullName>
        <shortName evidence="7">DERA</shortName>
        <ecNumber evidence="7">4.1.2.4</ecNumber>
    </recommendedName>
    <alternativeName>
        <fullName evidence="7">2-deoxy-D-ribose 5-phosphate aldolase</fullName>
    </alternativeName>
    <alternativeName>
        <fullName evidence="7">Phosphodeoxyriboaldolase</fullName>
        <shortName evidence="7">Deoxyriboaldolase</shortName>
    </alternativeName>
</protein>
<dbReference type="PIRSF" id="PIRSF001357">
    <property type="entry name" value="DeoC"/>
    <property type="match status" value="1"/>
</dbReference>
<feature type="active site" description="Proton donor/acceptor" evidence="7">
    <location>
        <position position="89"/>
    </location>
</feature>
<evidence type="ECO:0000256" key="4">
    <source>
        <dbReference type="ARBA" id="ARBA00023270"/>
    </source>
</evidence>
<evidence type="ECO:0000313" key="9">
    <source>
        <dbReference type="Proteomes" id="UP000288812"/>
    </source>
</evidence>
<reference evidence="8 9" key="1">
    <citation type="submission" date="2018-11" db="EMBL/GenBank/DDBJ databases">
        <title>Genome sequencing and assembly of Anaerosphaera sp. nov., GS7-6-2.</title>
        <authorList>
            <person name="Rettenmaier R."/>
            <person name="Liebl W."/>
            <person name="Zverlov V."/>
        </authorList>
    </citation>
    <scope>NUCLEOTIDE SEQUENCE [LARGE SCALE GENOMIC DNA]</scope>
    <source>
        <strain evidence="8 9">GS7-6-2</strain>
    </source>
</reference>
<sequence length="218" mass="23980">MELNKYIDHTLLKPESSRKQIKKLCDEAIKFNFKSVCINPYWVSYAKELLKSSDVIVCTVIGFPLGANTTGLKAFETRQAIENGADEIDMVINVGLLKNKEFDLVEKDIKEVVNSAKGKCVKVIIETCLLEKDEIIDACKIIERAGADFVKTSTGFNSGGATVEDIELIKSVVGDRLFIKASGGIRDLNTAEKMIDAGALRLGVSAGVDIMMEFKNEH</sequence>
<dbReference type="GO" id="GO:0006018">
    <property type="term" value="P:2-deoxyribose 1-phosphate catabolic process"/>
    <property type="evidence" value="ECO:0007669"/>
    <property type="project" value="UniProtKB-UniRule"/>
</dbReference>
<dbReference type="InterPro" id="IPR013785">
    <property type="entry name" value="Aldolase_TIM"/>
</dbReference>
<keyword evidence="9" id="KW-1185">Reference proteome</keyword>
<dbReference type="GO" id="GO:0009264">
    <property type="term" value="P:deoxyribonucleotide catabolic process"/>
    <property type="evidence" value="ECO:0007669"/>
    <property type="project" value="UniProtKB-UniRule"/>
</dbReference>
<evidence type="ECO:0000256" key="7">
    <source>
        <dbReference type="HAMAP-Rule" id="MF_00114"/>
    </source>
</evidence>
<dbReference type="InterPro" id="IPR028581">
    <property type="entry name" value="DeoC_typeI"/>
</dbReference>
<feature type="active site" description="Schiff-base intermediate with acetaldehyde" evidence="7">
    <location>
        <position position="151"/>
    </location>
</feature>
<comment type="similarity">
    <text evidence="1 7">Belongs to the DeoC/FbaB aldolase family. DeoC type 1 subfamily.</text>
</comment>
<keyword evidence="3 7" id="KW-0456">Lyase</keyword>
<dbReference type="InterPro" id="IPR002915">
    <property type="entry name" value="DeoC/FbaB/LacD_aldolase"/>
</dbReference>
<evidence type="ECO:0000256" key="5">
    <source>
        <dbReference type="ARBA" id="ARBA00048791"/>
    </source>
</evidence>
<comment type="function">
    <text evidence="6 7">Catalyzes a reversible aldol reaction between acetaldehyde and D-glyceraldehyde 3-phosphate to generate 2-deoxy-D-ribose 5-phosphate.</text>
</comment>
<evidence type="ECO:0000256" key="6">
    <source>
        <dbReference type="ARBA" id="ARBA00056337"/>
    </source>
</evidence>
<evidence type="ECO:0000313" key="8">
    <source>
        <dbReference type="EMBL" id="RVU54888.1"/>
    </source>
</evidence>
<dbReference type="Proteomes" id="UP000288812">
    <property type="component" value="Unassembled WGS sequence"/>
</dbReference>
<dbReference type="Gene3D" id="3.20.20.70">
    <property type="entry name" value="Aldolase class I"/>
    <property type="match status" value="1"/>
</dbReference>
<dbReference type="PANTHER" id="PTHR10889:SF1">
    <property type="entry name" value="DEOXYRIBOSE-PHOSPHATE ALDOLASE"/>
    <property type="match status" value="1"/>
</dbReference>
<dbReference type="NCBIfam" id="TIGR00126">
    <property type="entry name" value="deoC"/>
    <property type="match status" value="1"/>
</dbReference>
<dbReference type="GO" id="GO:0016052">
    <property type="term" value="P:carbohydrate catabolic process"/>
    <property type="evidence" value="ECO:0007669"/>
    <property type="project" value="TreeGrafter"/>
</dbReference>
<dbReference type="CDD" id="cd00959">
    <property type="entry name" value="DeoC"/>
    <property type="match status" value="1"/>
</dbReference>
<name>A0A437S7H2_9FIRM</name>
<accession>A0A437S7H2</accession>
<dbReference type="HAMAP" id="MF_00114">
    <property type="entry name" value="DeoC_type1"/>
    <property type="match status" value="1"/>
</dbReference>
<organism evidence="8 9">
    <name type="scientific">Anaerosphaera multitolerans</name>
    <dbReference type="NCBI Taxonomy" id="2487351"/>
    <lineage>
        <taxon>Bacteria</taxon>
        <taxon>Bacillati</taxon>
        <taxon>Bacillota</taxon>
        <taxon>Tissierellia</taxon>
        <taxon>Tissierellales</taxon>
        <taxon>Peptoniphilaceae</taxon>
        <taxon>Anaerosphaera</taxon>
    </lineage>
</organism>
<evidence type="ECO:0000256" key="1">
    <source>
        <dbReference type="ARBA" id="ARBA00010936"/>
    </source>
</evidence>
<dbReference type="RefSeq" id="WP_127724271.1">
    <property type="nucleotide sequence ID" value="NZ_RLIH01000005.1"/>
</dbReference>
<dbReference type="AlphaFoldDB" id="A0A437S7H2"/>
<comment type="pathway">
    <text evidence="7">Carbohydrate degradation; 2-deoxy-D-ribose 1-phosphate degradation; D-glyceraldehyde 3-phosphate and acetaldehyde from 2-deoxy-alpha-D-ribose 1-phosphate: step 2/2.</text>
</comment>
<keyword evidence="4 7" id="KW-0704">Schiff base</keyword>